<sequence>MRGGTSTRRSGRVLELAPAFWKQTAEQQDTQKRLAANVFRIATLAAYAHGVYRIGRPRLDRSRRRAGIAQLYDHTDENPLKISTTPKNACKRLIKLDLPRDAYATFDQLMEPDEDDEDDEDDEG</sequence>
<organism evidence="1 2">
    <name type="scientific">Nannocystis punicea</name>
    <dbReference type="NCBI Taxonomy" id="2995304"/>
    <lineage>
        <taxon>Bacteria</taxon>
        <taxon>Pseudomonadati</taxon>
        <taxon>Myxococcota</taxon>
        <taxon>Polyangia</taxon>
        <taxon>Nannocystales</taxon>
        <taxon>Nannocystaceae</taxon>
        <taxon>Nannocystis</taxon>
    </lineage>
</organism>
<evidence type="ECO:0000313" key="1">
    <source>
        <dbReference type="EMBL" id="WAS91490.1"/>
    </source>
</evidence>
<evidence type="ECO:0000313" key="2">
    <source>
        <dbReference type="Proteomes" id="UP001164459"/>
    </source>
</evidence>
<dbReference type="RefSeq" id="WP_269033852.1">
    <property type="nucleotide sequence ID" value="NZ_CP114040.1"/>
</dbReference>
<proteinExistence type="predicted"/>
<gene>
    <name evidence="1" type="ORF">O0S08_35350</name>
</gene>
<dbReference type="Proteomes" id="UP001164459">
    <property type="component" value="Chromosome"/>
</dbReference>
<reference evidence="1" key="1">
    <citation type="submission" date="2022-11" db="EMBL/GenBank/DDBJ databases">
        <title>Minimal conservation of predation-associated metabolite biosynthetic gene clusters underscores biosynthetic potential of Myxococcota including descriptions for ten novel species: Archangium lansinium sp. nov., Myxococcus landrumus sp. nov., Nannocystis bai.</title>
        <authorList>
            <person name="Ahearne A."/>
            <person name="Stevens C."/>
            <person name="Dowd S."/>
        </authorList>
    </citation>
    <scope>NUCLEOTIDE SEQUENCE</scope>
    <source>
        <strain evidence="1">Fl3</strain>
    </source>
</reference>
<accession>A0ABY7GX85</accession>
<name>A0ABY7GX85_9BACT</name>
<keyword evidence="2" id="KW-1185">Reference proteome</keyword>
<dbReference type="EMBL" id="CP114040">
    <property type="protein sequence ID" value="WAS91490.1"/>
    <property type="molecule type" value="Genomic_DNA"/>
</dbReference>
<protein>
    <submittedName>
        <fullName evidence="1">Uncharacterized protein</fullName>
    </submittedName>
</protein>